<proteinExistence type="predicted"/>
<organism evidence="3 4">
    <name type="scientific">Thelohanellus kitauei</name>
    <name type="common">Myxosporean</name>
    <dbReference type="NCBI Taxonomy" id="669202"/>
    <lineage>
        <taxon>Eukaryota</taxon>
        <taxon>Metazoa</taxon>
        <taxon>Cnidaria</taxon>
        <taxon>Myxozoa</taxon>
        <taxon>Myxosporea</taxon>
        <taxon>Bivalvulida</taxon>
        <taxon>Platysporina</taxon>
        <taxon>Myxobolidae</taxon>
        <taxon>Thelohanellus</taxon>
    </lineage>
</organism>
<name>A0A0C2MHR7_THEKT</name>
<dbReference type="Gene3D" id="3.30.505.10">
    <property type="entry name" value="SH2 domain"/>
    <property type="match status" value="1"/>
</dbReference>
<evidence type="ECO:0000259" key="2">
    <source>
        <dbReference type="PROSITE" id="PS50001"/>
    </source>
</evidence>
<dbReference type="PROSITE" id="PS50001">
    <property type="entry name" value="SH2"/>
    <property type="match status" value="1"/>
</dbReference>
<dbReference type="InterPro" id="IPR036860">
    <property type="entry name" value="SH2_dom_sf"/>
</dbReference>
<dbReference type="Proteomes" id="UP000031668">
    <property type="component" value="Unassembled WGS sequence"/>
</dbReference>
<evidence type="ECO:0000256" key="1">
    <source>
        <dbReference type="PROSITE-ProRule" id="PRU00191"/>
    </source>
</evidence>
<protein>
    <recommendedName>
        <fullName evidence="2">SH2 domain-containing protein</fullName>
    </recommendedName>
</protein>
<dbReference type="AlphaFoldDB" id="A0A0C2MHR7"/>
<evidence type="ECO:0000313" key="3">
    <source>
        <dbReference type="EMBL" id="KII61216.1"/>
    </source>
</evidence>
<accession>A0A0C2MHR7</accession>
<comment type="caution">
    <text evidence="3">The sequence shown here is derived from an EMBL/GenBank/DDBJ whole genome shotgun (WGS) entry which is preliminary data.</text>
</comment>
<evidence type="ECO:0000313" key="4">
    <source>
        <dbReference type="Proteomes" id="UP000031668"/>
    </source>
</evidence>
<keyword evidence="1" id="KW-0727">SH2 domain</keyword>
<reference evidence="3 4" key="1">
    <citation type="journal article" date="2014" name="Genome Biol. Evol.">
        <title>The genome of the myxosporean Thelohanellus kitauei shows adaptations to nutrient acquisition within its fish host.</title>
        <authorList>
            <person name="Yang Y."/>
            <person name="Xiong J."/>
            <person name="Zhou Z."/>
            <person name="Huo F."/>
            <person name="Miao W."/>
            <person name="Ran C."/>
            <person name="Liu Y."/>
            <person name="Zhang J."/>
            <person name="Feng J."/>
            <person name="Wang M."/>
            <person name="Wang M."/>
            <person name="Wang L."/>
            <person name="Yao B."/>
        </authorList>
    </citation>
    <scope>NUCLEOTIDE SEQUENCE [LARGE SCALE GENOMIC DNA]</scope>
    <source>
        <strain evidence="3">Wuqing</strain>
    </source>
</reference>
<gene>
    <name evidence="3" type="ORF">RF11_11301</name>
</gene>
<dbReference type="Pfam" id="PF00017">
    <property type="entry name" value="SH2"/>
    <property type="match status" value="1"/>
</dbReference>
<feature type="domain" description="SH2" evidence="2">
    <location>
        <begin position="68"/>
        <end position="153"/>
    </location>
</feature>
<keyword evidence="4" id="KW-1185">Reference proteome</keyword>
<sequence length="182" mass="21590">MTSFNRLRQTHGKSKVPAECEFSNREWKPGMCSSEQKMWVIFGLGGSDLVDQGEVYRCNYRATQYKDWVKRTMHVRLVSKEQAADVLTQYEFNGKYLLRKEKPKLRDWCLSIRDKFRGINRFKIKKIDEDHDASTNQKNAFQIVQELSKTHRKKNDSCVVVFSNTESRFMFHQCHVIDRDIL</sequence>
<dbReference type="InterPro" id="IPR000980">
    <property type="entry name" value="SH2"/>
</dbReference>
<dbReference type="EMBL" id="JWZT01005374">
    <property type="protein sequence ID" value="KII61216.1"/>
    <property type="molecule type" value="Genomic_DNA"/>
</dbReference>
<dbReference type="SUPFAM" id="SSF55550">
    <property type="entry name" value="SH2 domain"/>
    <property type="match status" value="1"/>
</dbReference>